<dbReference type="InterPro" id="IPR027417">
    <property type="entry name" value="P-loop_NTPase"/>
</dbReference>
<dbReference type="GO" id="GO:0005524">
    <property type="term" value="F:ATP binding"/>
    <property type="evidence" value="ECO:0007669"/>
    <property type="project" value="InterPro"/>
</dbReference>
<dbReference type="SUPFAM" id="SSF52540">
    <property type="entry name" value="P-loop containing nucleoside triphosphate hydrolases"/>
    <property type="match status" value="1"/>
</dbReference>
<comment type="caution">
    <text evidence="3">The sequence shown here is derived from an EMBL/GenBank/DDBJ whole genome shotgun (WGS) entry which is preliminary data.</text>
</comment>
<protein>
    <recommendedName>
        <fullName evidence="2">ATPase AAA-type core domain-containing protein</fullName>
    </recommendedName>
</protein>
<accession>A0A815A5U7</accession>
<keyword evidence="1" id="KW-1133">Transmembrane helix</keyword>
<evidence type="ECO:0000313" key="3">
    <source>
        <dbReference type="EMBL" id="CAF1250396.1"/>
    </source>
</evidence>
<proteinExistence type="predicted"/>
<gene>
    <name evidence="3" type="ORF">XAT740_LOCUS26223</name>
</gene>
<keyword evidence="4" id="KW-1185">Reference proteome</keyword>
<evidence type="ECO:0000259" key="2">
    <source>
        <dbReference type="Pfam" id="PF00004"/>
    </source>
</evidence>
<dbReference type="Gene3D" id="3.40.50.300">
    <property type="entry name" value="P-loop containing nucleotide triphosphate hydrolases"/>
    <property type="match status" value="1"/>
</dbReference>
<keyword evidence="1" id="KW-0812">Transmembrane</keyword>
<name>A0A815A5U7_ADIRI</name>
<keyword evidence="1" id="KW-0472">Membrane</keyword>
<feature type="domain" description="ATPase AAA-type core" evidence="2">
    <location>
        <begin position="201"/>
        <end position="306"/>
    </location>
</feature>
<dbReference type="Pfam" id="PF00004">
    <property type="entry name" value="AAA"/>
    <property type="match status" value="1"/>
</dbReference>
<evidence type="ECO:0000256" key="1">
    <source>
        <dbReference type="SAM" id="Phobius"/>
    </source>
</evidence>
<organism evidence="3 4">
    <name type="scientific">Adineta ricciae</name>
    <name type="common">Rotifer</name>
    <dbReference type="NCBI Taxonomy" id="249248"/>
    <lineage>
        <taxon>Eukaryota</taxon>
        <taxon>Metazoa</taxon>
        <taxon>Spiralia</taxon>
        <taxon>Gnathifera</taxon>
        <taxon>Rotifera</taxon>
        <taxon>Eurotatoria</taxon>
        <taxon>Bdelloidea</taxon>
        <taxon>Adinetida</taxon>
        <taxon>Adinetidae</taxon>
        <taxon>Adineta</taxon>
    </lineage>
</organism>
<dbReference type="Proteomes" id="UP000663828">
    <property type="component" value="Unassembled WGS sequence"/>
</dbReference>
<dbReference type="GO" id="GO:0016887">
    <property type="term" value="F:ATP hydrolysis activity"/>
    <property type="evidence" value="ECO:0007669"/>
    <property type="project" value="InterPro"/>
</dbReference>
<sequence length="390" mass="43914">MDESMNSVHSISAMDISPACSPKTALSPIPSNHLILNAFQQQQELLSNMLFSAPSRQDFSLLNKNPISEEHELNSNSMCLFSPLLSDNHVQAFPDDSTSIRQRTVTKVESVSSVVDPMPTTKTCESKSSRQGFSKFLLSIPLLICFIYLTVQYFNTPLIILPRASSWQNASEYLTQNLIGQDQGLREFKDAMDKHKNFSIVLIEGPMGTGKTYLASSLGKFVSTTLLSANTLLGLPKHHWIESERLATYLLSYLSPAFFQYLIIDDLDLLMTDETYCQTLATALHSINDEKNLFILLLKTTTTDNFCSDTFNSILTKSIHFHMLQREHIRTCIQNEARTQNVQPPLNNQQIDKILSSLKYTHQEGLSYGVTGCKQIPSLVMLATKKNENW</sequence>
<evidence type="ECO:0000313" key="4">
    <source>
        <dbReference type="Proteomes" id="UP000663828"/>
    </source>
</evidence>
<dbReference type="EMBL" id="CAJNOR010002121">
    <property type="protein sequence ID" value="CAF1250396.1"/>
    <property type="molecule type" value="Genomic_DNA"/>
</dbReference>
<reference evidence="3" key="1">
    <citation type="submission" date="2021-02" db="EMBL/GenBank/DDBJ databases">
        <authorList>
            <person name="Nowell W R."/>
        </authorList>
    </citation>
    <scope>NUCLEOTIDE SEQUENCE</scope>
</reference>
<dbReference type="InterPro" id="IPR003959">
    <property type="entry name" value="ATPase_AAA_core"/>
</dbReference>
<dbReference type="AlphaFoldDB" id="A0A815A5U7"/>
<feature type="transmembrane region" description="Helical" evidence="1">
    <location>
        <begin position="136"/>
        <end position="154"/>
    </location>
</feature>